<dbReference type="GO" id="GO:0046872">
    <property type="term" value="F:metal ion binding"/>
    <property type="evidence" value="ECO:0007669"/>
    <property type="project" value="UniProtKB-KW"/>
</dbReference>
<dbReference type="PANTHER" id="PTHR33353:SF17">
    <property type="entry name" value="ENDO-BETA-1,4-GLUCANASE D"/>
    <property type="match status" value="1"/>
</dbReference>
<dbReference type="Gene3D" id="2.70.50.70">
    <property type="match status" value="1"/>
</dbReference>
<comment type="cofactor">
    <cofactor evidence="1">
        <name>Cu(2+)</name>
        <dbReference type="ChEBI" id="CHEBI:29036"/>
    </cofactor>
</comment>
<dbReference type="AlphaFoldDB" id="A0A9W8Z448"/>
<gene>
    <name evidence="18" type="ORF">N0V93_000683</name>
</gene>
<dbReference type="OrthoDB" id="2525337at2759"/>
<evidence type="ECO:0000256" key="7">
    <source>
        <dbReference type="ARBA" id="ARBA00023002"/>
    </source>
</evidence>
<keyword evidence="9" id="KW-0503">Monooxygenase</keyword>
<evidence type="ECO:0000313" key="19">
    <source>
        <dbReference type="Proteomes" id="UP001140453"/>
    </source>
</evidence>
<proteinExistence type="inferred from homology"/>
<evidence type="ECO:0000256" key="5">
    <source>
        <dbReference type="ARBA" id="ARBA00022729"/>
    </source>
</evidence>
<dbReference type="InterPro" id="IPR005103">
    <property type="entry name" value="AA9_LPMO"/>
</dbReference>
<dbReference type="Pfam" id="PF03443">
    <property type="entry name" value="AA9"/>
    <property type="match status" value="1"/>
</dbReference>
<dbReference type="GO" id="GO:0004497">
    <property type="term" value="F:monooxygenase activity"/>
    <property type="evidence" value="ECO:0007669"/>
    <property type="project" value="UniProtKB-KW"/>
</dbReference>
<evidence type="ECO:0000256" key="9">
    <source>
        <dbReference type="ARBA" id="ARBA00023033"/>
    </source>
</evidence>
<keyword evidence="12" id="KW-0624">Polysaccharide degradation</keyword>
<keyword evidence="6" id="KW-0136">Cellulose degradation</keyword>
<keyword evidence="10" id="KW-1015">Disulfide bond</keyword>
<evidence type="ECO:0000256" key="8">
    <source>
        <dbReference type="ARBA" id="ARBA00023008"/>
    </source>
</evidence>
<keyword evidence="7" id="KW-0560">Oxidoreductase</keyword>
<evidence type="ECO:0000256" key="16">
    <source>
        <dbReference type="SAM" id="SignalP"/>
    </source>
</evidence>
<feature type="signal peptide" evidence="16">
    <location>
        <begin position="1"/>
        <end position="19"/>
    </location>
</feature>
<evidence type="ECO:0000256" key="6">
    <source>
        <dbReference type="ARBA" id="ARBA00023001"/>
    </source>
</evidence>
<dbReference type="PANTHER" id="PTHR33353">
    <property type="entry name" value="PUTATIVE (AFU_ORTHOLOGUE AFUA_1G12560)-RELATED"/>
    <property type="match status" value="1"/>
</dbReference>
<comment type="caution">
    <text evidence="18">The sequence shown here is derived from an EMBL/GenBank/DDBJ whole genome shotgun (WGS) entry which is preliminary data.</text>
</comment>
<evidence type="ECO:0000256" key="10">
    <source>
        <dbReference type="ARBA" id="ARBA00023157"/>
    </source>
</evidence>
<evidence type="ECO:0000256" key="3">
    <source>
        <dbReference type="ARBA" id="ARBA00022525"/>
    </source>
</evidence>
<protein>
    <recommendedName>
        <fullName evidence="15">lytic cellulose monooxygenase (C4-dehydrogenating)</fullName>
        <ecNumber evidence="15">1.14.99.56</ecNumber>
    </recommendedName>
</protein>
<evidence type="ECO:0000259" key="17">
    <source>
        <dbReference type="Pfam" id="PF03443"/>
    </source>
</evidence>
<evidence type="ECO:0000256" key="1">
    <source>
        <dbReference type="ARBA" id="ARBA00001973"/>
    </source>
</evidence>
<keyword evidence="8" id="KW-0186">Copper</keyword>
<evidence type="ECO:0000256" key="2">
    <source>
        <dbReference type="ARBA" id="ARBA00004613"/>
    </source>
</evidence>
<keyword evidence="4" id="KW-0479">Metal-binding</keyword>
<comment type="catalytic activity">
    <reaction evidence="14">
        <text>[(1-&gt;4)-beta-D-glucosyl]n+m + reduced acceptor + O2 = 4-dehydro-beta-D-glucosyl-[(1-&gt;4)-beta-D-glucosyl]n-1 + [(1-&gt;4)-beta-D-glucosyl]m + acceptor + H2O.</text>
        <dbReference type="EC" id="1.14.99.56"/>
    </reaction>
</comment>
<dbReference type="EMBL" id="JAPEVB010000001">
    <property type="protein sequence ID" value="KAJ4396464.1"/>
    <property type="molecule type" value="Genomic_DNA"/>
</dbReference>
<evidence type="ECO:0000256" key="12">
    <source>
        <dbReference type="ARBA" id="ARBA00023326"/>
    </source>
</evidence>
<keyword evidence="19" id="KW-1185">Reference proteome</keyword>
<dbReference type="CDD" id="cd21175">
    <property type="entry name" value="LPMO_AA9"/>
    <property type="match status" value="1"/>
</dbReference>
<comment type="subcellular location">
    <subcellularLocation>
        <location evidence="2">Secreted</location>
    </subcellularLocation>
</comment>
<dbReference type="EC" id="1.14.99.56" evidence="15"/>
<dbReference type="InterPro" id="IPR049892">
    <property type="entry name" value="AA9"/>
</dbReference>
<sequence length="255" mass="27479">MRFTATSTVAAVLVGTASAHTRVFSAWVNDVDQGDGRTTYIRSPPNNNPVKDLTSPDLACNAAGGTAMPDFVSAAAGDTVTLEWYHNTRGDDIIASSHKGPIMTYIAPYFEDNGAAAIWTKIDEEGVTGTTWAVDNLIANKGKRDFTIPSDIKAGKYIIRQEVIGLHEADTTFDVNPARGAQFYPSCVQFDISGDGTNVPSDNFDFNGGYSYQDPGIHFNLYGGDVADYTMPGPATDAQLTGAAQKRKMRFENRS</sequence>
<name>A0A9W8Z448_9PEZI</name>
<keyword evidence="5 16" id="KW-0732">Signal</keyword>
<feature type="chain" id="PRO_5040970264" description="lytic cellulose monooxygenase (C4-dehydrogenating)" evidence="16">
    <location>
        <begin position="20"/>
        <end position="255"/>
    </location>
</feature>
<evidence type="ECO:0000256" key="11">
    <source>
        <dbReference type="ARBA" id="ARBA00023277"/>
    </source>
</evidence>
<accession>A0A9W8Z448</accession>
<reference evidence="18" key="1">
    <citation type="submission" date="2022-10" db="EMBL/GenBank/DDBJ databases">
        <title>Tapping the CABI collections for fungal endophytes: first genome assemblies for Collariella, Neodidymelliopsis, Ascochyta clinopodiicola, Didymella pomorum, Didymosphaeria variabile, Neocosmospora piperis and Neocucurbitaria cava.</title>
        <authorList>
            <person name="Hill R."/>
        </authorList>
    </citation>
    <scope>NUCLEOTIDE SEQUENCE</scope>
    <source>
        <strain evidence="18">IMI 355082</strain>
    </source>
</reference>
<evidence type="ECO:0000313" key="18">
    <source>
        <dbReference type="EMBL" id="KAJ4396464.1"/>
    </source>
</evidence>
<dbReference type="Proteomes" id="UP001140453">
    <property type="component" value="Unassembled WGS sequence"/>
</dbReference>
<comment type="similarity">
    <text evidence="13">Belongs to the polysaccharide monooxygenase AA9 family.</text>
</comment>
<keyword evidence="3" id="KW-0964">Secreted</keyword>
<dbReference type="GO" id="GO:0005576">
    <property type="term" value="C:extracellular region"/>
    <property type="evidence" value="ECO:0007669"/>
    <property type="project" value="UniProtKB-SubCell"/>
</dbReference>
<organism evidence="18 19">
    <name type="scientific">Gnomoniopsis smithogilvyi</name>
    <dbReference type="NCBI Taxonomy" id="1191159"/>
    <lineage>
        <taxon>Eukaryota</taxon>
        <taxon>Fungi</taxon>
        <taxon>Dikarya</taxon>
        <taxon>Ascomycota</taxon>
        <taxon>Pezizomycotina</taxon>
        <taxon>Sordariomycetes</taxon>
        <taxon>Sordariomycetidae</taxon>
        <taxon>Diaporthales</taxon>
        <taxon>Gnomoniaceae</taxon>
        <taxon>Gnomoniopsis</taxon>
    </lineage>
</organism>
<evidence type="ECO:0000256" key="14">
    <source>
        <dbReference type="ARBA" id="ARBA00045077"/>
    </source>
</evidence>
<dbReference type="GO" id="GO:0030245">
    <property type="term" value="P:cellulose catabolic process"/>
    <property type="evidence" value="ECO:0007669"/>
    <property type="project" value="UniProtKB-KW"/>
</dbReference>
<evidence type="ECO:0000256" key="13">
    <source>
        <dbReference type="ARBA" id="ARBA00044502"/>
    </source>
</evidence>
<evidence type="ECO:0000256" key="4">
    <source>
        <dbReference type="ARBA" id="ARBA00022723"/>
    </source>
</evidence>
<keyword evidence="11" id="KW-0119">Carbohydrate metabolism</keyword>
<evidence type="ECO:0000256" key="15">
    <source>
        <dbReference type="ARBA" id="ARBA00047174"/>
    </source>
</evidence>
<feature type="domain" description="Auxiliary Activity family 9 catalytic" evidence="17">
    <location>
        <begin position="20"/>
        <end position="223"/>
    </location>
</feature>